<dbReference type="PANTHER" id="PTHR33990:SF2">
    <property type="entry name" value="PHNB-LIKE DOMAIN-CONTAINING PROTEIN"/>
    <property type="match status" value="1"/>
</dbReference>
<dbReference type="InterPro" id="IPR029068">
    <property type="entry name" value="Glyas_Bleomycin-R_OHBP_Dase"/>
</dbReference>
<dbReference type="PIRSF" id="PIRSF021700">
    <property type="entry name" value="3_dmu_93_MTrfase"/>
    <property type="match status" value="1"/>
</dbReference>
<sequence>MKNSKNLEPLTINLWFDRNAEEAAKFYTAVFSDGEILSTSHYGKEGQEIHRMPEGAVMTVEFMVHGTKFVGLNGGPLFHLNESVSFIIKCKDQEEVDYYWDKLGEGGNPESQQCGWLKDKFGVSWQVIPKAFFTLISDPDRVKAGKVMNAMLQMKKLDIAKLEETFNS</sequence>
<name>A0ABW8YFV3_9FLAO</name>
<dbReference type="Gene3D" id="3.10.180.10">
    <property type="entry name" value="2,3-Dihydroxybiphenyl 1,2-Dioxygenase, domain 1"/>
    <property type="match status" value="1"/>
</dbReference>
<proteinExistence type="predicted"/>
<gene>
    <name evidence="2" type="ORF">ABS768_11740</name>
</gene>
<evidence type="ECO:0000313" key="2">
    <source>
        <dbReference type="EMBL" id="MFL9838175.1"/>
    </source>
</evidence>
<dbReference type="InterPro" id="IPR028973">
    <property type="entry name" value="PhnB-like"/>
</dbReference>
<feature type="domain" description="PhnB-like" evidence="1">
    <location>
        <begin position="10"/>
        <end position="128"/>
    </location>
</feature>
<dbReference type="Proteomes" id="UP001629059">
    <property type="component" value="Unassembled WGS sequence"/>
</dbReference>
<accession>A0ABW8YFV3</accession>
<evidence type="ECO:0000259" key="1">
    <source>
        <dbReference type="Pfam" id="PF06983"/>
    </source>
</evidence>
<dbReference type="InterPro" id="IPR009725">
    <property type="entry name" value="3_dmu_93_MTrfase"/>
</dbReference>
<dbReference type="SUPFAM" id="SSF54593">
    <property type="entry name" value="Glyoxalase/Bleomycin resistance protein/Dihydroxybiphenyl dioxygenase"/>
    <property type="match status" value="1"/>
</dbReference>
<dbReference type="Pfam" id="PF06983">
    <property type="entry name" value="3-dmu-9_3-mt"/>
    <property type="match status" value="1"/>
</dbReference>
<evidence type="ECO:0000313" key="3">
    <source>
        <dbReference type="Proteomes" id="UP001629059"/>
    </source>
</evidence>
<dbReference type="EMBL" id="JBELQB010000008">
    <property type="protein sequence ID" value="MFL9838175.1"/>
    <property type="molecule type" value="Genomic_DNA"/>
</dbReference>
<comment type="caution">
    <text evidence="2">The sequence shown here is derived from an EMBL/GenBank/DDBJ whole genome shotgun (WGS) entry which is preliminary data.</text>
</comment>
<keyword evidence="3" id="KW-1185">Reference proteome</keyword>
<dbReference type="CDD" id="cd06588">
    <property type="entry name" value="PhnB_like"/>
    <property type="match status" value="1"/>
</dbReference>
<protein>
    <submittedName>
        <fullName evidence="2">VOC family protein</fullName>
    </submittedName>
</protein>
<dbReference type="RefSeq" id="WP_408075153.1">
    <property type="nucleotide sequence ID" value="NZ_JBELQB010000008.1"/>
</dbReference>
<organism evidence="2 3">
    <name type="scientific">Flavobacterium rhizophilum</name>
    <dbReference type="NCBI Taxonomy" id="3163296"/>
    <lineage>
        <taxon>Bacteria</taxon>
        <taxon>Pseudomonadati</taxon>
        <taxon>Bacteroidota</taxon>
        <taxon>Flavobacteriia</taxon>
        <taxon>Flavobacteriales</taxon>
        <taxon>Flavobacteriaceae</taxon>
        <taxon>Flavobacterium</taxon>
    </lineage>
</organism>
<dbReference type="PANTHER" id="PTHR33990">
    <property type="entry name" value="PROTEIN YJDN-RELATED"/>
    <property type="match status" value="1"/>
</dbReference>
<reference evidence="2 3" key="1">
    <citation type="submission" date="2024-06" db="EMBL/GenBank/DDBJ databases">
        <authorList>
            <person name="Kaempfer P."/>
            <person name="Viver T."/>
        </authorList>
    </citation>
    <scope>NUCLEOTIDE SEQUENCE [LARGE SCALE GENOMIC DNA]</scope>
    <source>
        <strain evidence="2 3">ST-75</strain>
    </source>
</reference>